<protein>
    <recommendedName>
        <fullName evidence="11">Rsm22-cox11 tandem protein 1, mitochondrial</fullName>
    </recommendedName>
</protein>
<keyword evidence="2" id="KW-0479">Metal-binding</keyword>
<evidence type="ECO:0000256" key="4">
    <source>
        <dbReference type="ARBA" id="ARBA00023004"/>
    </source>
</evidence>
<dbReference type="eggNOG" id="KOG2539">
    <property type="taxonomic scope" value="Eukaryota"/>
</dbReference>
<dbReference type="STRING" id="764103.G7DT41"/>
<dbReference type="GO" id="GO:0008168">
    <property type="term" value="F:methyltransferase activity"/>
    <property type="evidence" value="ECO:0007669"/>
    <property type="project" value="InterPro"/>
</dbReference>
<feature type="compositionally biased region" description="Basic and acidic residues" evidence="8">
    <location>
        <begin position="448"/>
        <end position="459"/>
    </location>
</feature>
<dbReference type="GO" id="GO:0006412">
    <property type="term" value="P:translation"/>
    <property type="evidence" value="ECO:0007669"/>
    <property type="project" value="InterPro"/>
</dbReference>
<evidence type="ECO:0000256" key="1">
    <source>
        <dbReference type="ARBA" id="ARBA00004173"/>
    </source>
</evidence>
<reference evidence="9 10" key="2">
    <citation type="journal article" date="2012" name="Open Biol.">
        <title>Characteristics of nucleosomes and linker DNA regions on the genome of the basidiomycete Mixia osmundae revealed by mono- and dinucleosome mapping.</title>
        <authorList>
            <person name="Nishida H."/>
            <person name="Kondo S."/>
            <person name="Matsumoto T."/>
            <person name="Suzuki Y."/>
            <person name="Yoshikawa H."/>
            <person name="Taylor T.D."/>
            <person name="Sugiyama J."/>
        </authorList>
    </citation>
    <scope>NUCLEOTIDE SEQUENCE [LARGE SCALE GENOMIC DNA]</scope>
    <source>
        <strain evidence="10">CBS 9802 / IAM 14324 / JCM 22182 / KY 12970</strain>
    </source>
</reference>
<comment type="function">
    <text evidence="7">Mitochondrial ribosome (mitoribosome) assembly factor. Binds at the interface of the head and body domains of the mitochondrial small ribosomal subunit (mt-SSU), occluding the mRNA channel and preventing compaction of the head domain towards the body. Probable inactive methyltransferase: retains the characteristic folding and ability to bind S-adenosyl-L-methionine, but it probably lost its methyltransferase activity.</text>
</comment>
<comment type="subcellular location">
    <subcellularLocation>
        <location evidence="1">Mitochondrion</location>
    </subcellularLocation>
</comment>
<dbReference type="OMA" id="IMRMTIP"/>
<evidence type="ECO:0000256" key="6">
    <source>
        <dbReference type="ARBA" id="ARBA00023128"/>
    </source>
</evidence>
<dbReference type="SUPFAM" id="SSF53335">
    <property type="entry name" value="S-adenosyl-L-methionine-dependent methyltransferases"/>
    <property type="match status" value="1"/>
</dbReference>
<evidence type="ECO:0000313" key="9">
    <source>
        <dbReference type="EMBL" id="GAA93920.1"/>
    </source>
</evidence>
<evidence type="ECO:0000313" key="10">
    <source>
        <dbReference type="Proteomes" id="UP000009131"/>
    </source>
</evidence>
<dbReference type="Gene3D" id="3.40.50.150">
    <property type="entry name" value="Vaccinia Virus protein VP39"/>
    <property type="match status" value="1"/>
</dbReference>
<feature type="region of interest" description="Disordered" evidence="8">
    <location>
        <begin position="438"/>
        <end position="459"/>
    </location>
</feature>
<dbReference type="InterPro" id="IPR015324">
    <property type="entry name" value="Ribosomal_Rsm22-like"/>
</dbReference>
<organism evidence="9 10">
    <name type="scientific">Mixia osmundae (strain CBS 9802 / IAM 14324 / JCM 22182 / KY 12970)</name>
    <dbReference type="NCBI Taxonomy" id="764103"/>
    <lineage>
        <taxon>Eukaryota</taxon>
        <taxon>Fungi</taxon>
        <taxon>Dikarya</taxon>
        <taxon>Basidiomycota</taxon>
        <taxon>Pucciniomycotina</taxon>
        <taxon>Mixiomycetes</taxon>
        <taxon>Mixiales</taxon>
        <taxon>Mixiaceae</taxon>
        <taxon>Mixia</taxon>
    </lineage>
</organism>
<dbReference type="HOGENOM" id="CLU_019579_0_0_1"/>
<dbReference type="InterPro" id="IPR052571">
    <property type="entry name" value="Mt_RNA_Methyltransferase"/>
</dbReference>
<feature type="compositionally biased region" description="Basic and acidic residues" evidence="8">
    <location>
        <begin position="123"/>
        <end position="145"/>
    </location>
</feature>
<evidence type="ECO:0000256" key="2">
    <source>
        <dbReference type="ARBA" id="ARBA00022723"/>
    </source>
</evidence>
<dbReference type="AlphaFoldDB" id="G7DT41"/>
<dbReference type="GO" id="GO:0046872">
    <property type="term" value="F:metal ion binding"/>
    <property type="evidence" value="ECO:0007669"/>
    <property type="project" value="UniProtKB-KW"/>
</dbReference>
<proteinExistence type="predicted"/>
<dbReference type="Pfam" id="PF09243">
    <property type="entry name" value="Rsm22"/>
    <property type="match status" value="2"/>
</dbReference>
<dbReference type="InParanoid" id="G7DT41"/>
<evidence type="ECO:0000256" key="7">
    <source>
        <dbReference type="ARBA" id="ARBA00045681"/>
    </source>
</evidence>
<dbReference type="OrthoDB" id="421327at2759"/>
<keyword evidence="3" id="KW-0809">Transit peptide</keyword>
<keyword evidence="6" id="KW-0496">Mitochondrion</keyword>
<dbReference type="GO" id="GO:0005763">
    <property type="term" value="C:mitochondrial small ribosomal subunit"/>
    <property type="evidence" value="ECO:0007669"/>
    <property type="project" value="TreeGrafter"/>
</dbReference>
<dbReference type="GO" id="GO:0051536">
    <property type="term" value="F:iron-sulfur cluster binding"/>
    <property type="evidence" value="ECO:0007669"/>
    <property type="project" value="UniProtKB-KW"/>
</dbReference>
<sequence length="575" mass="63229">MLTCRACLLAGRSPAVRSSVGRSGSRRKISSGVAAIDADSLPDRFELLDDDQVEWLNRAELARPTIRRSAQAKYGSAQSGQIDLPLPLQQAVTQLVQESDRPLLRQDALKLYARMGESSRQGQQDRKKGRLPRDQRSPASVRDQRTKMVYDHRSALAYAAGVMPSVYAATQSVLQETRKRLEASASQAGWRPGRIIDFGSGTASTAWAANAVWPEHKIAYTALDASPSMTHTAAKLLAYLPDEHLDRSFHTTRIPTSDSSSITQNAIGEDAQHTLAISAFALDELGSTSDRRDCIRAMWESGAQVIVLIERGTAKGFMHIAKAREQLLNLGRRRPDEQPLGADDPVESDADVLHIGGNTLVADDAKVPDGSALQAEGSYVVAPCPHDGECPLHREKDICHFSQRVSRPSYLRRTKHARVGEEDSKFSYVVIRRGPRPSHAISEARQATTREEDVQLSQRERHDAMAWPRLLYPPMKRSGHVIMDVCSSSGHIERMIIAKSAGRQAYYDARKSSWGDAFPHASRTPPVVKSFDGAKRLHDFAIRATGSGADWLAGGGENEVADDRQTLRQVDAVVP</sequence>
<dbReference type="PANTHER" id="PTHR13184">
    <property type="entry name" value="37S RIBOSOMAL PROTEIN S22"/>
    <property type="match status" value="1"/>
</dbReference>
<dbReference type="Proteomes" id="UP000009131">
    <property type="component" value="Unassembled WGS sequence"/>
</dbReference>
<evidence type="ECO:0000256" key="3">
    <source>
        <dbReference type="ARBA" id="ARBA00022946"/>
    </source>
</evidence>
<gene>
    <name evidence="9" type="primary">Mo00566</name>
    <name evidence="9" type="ORF">E5Q_00566</name>
</gene>
<feature type="region of interest" description="Disordered" evidence="8">
    <location>
        <begin position="114"/>
        <end position="145"/>
    </location>
</feature>
<dbReference type="InterPro" id="IPR029063">
    <property type="entry name" value="SAM-dependent_MTases_sf"/>
</dbReference>
<dbReference type="PANTHER" id="PTHR13184:SF5">
    <property type="entry name" value="METHYLTRANSFERASE-LIKE PROTEIN 17, MITOCHONDRIAL"/>
    <property type="match status" value="1"/>
</dbReference>
<accession>G7DT41</accession>
<dbReference type="EMBL" id="BABT02000025">
    <property type="protein sequence ID" value="GAA93920.1"/>
    <property type="molecule type" value="Genomic_DNA"/>
</dbReference>
<keyword evidence="4" id="KW-0408">Iron</keyword>
<keyword evidence="10" id="KW-1185">Reference proteome</keyword>
<evidence type="ECO:0008006" key="11">
    <source>
        <dbReference type="Google" id="ProtNLM"/>
    </source>
</evidence>
<dbReference type="RefSeq" id="XP_014571329.1">
    <property type="nucleotide sequence ID" value="XM_014715843.1"/>
</dbReference>
<dbReference type="GO" id="GO:0003735">
    <property type="term" value="F:structural constituent of ribosome"/>
    <property type="evidence" value="ECO:0007669"/>
    <property type="project" value="TreeGrafter"/>
</dbReference>
<reference evidence="9 10" key="1">
    <citation type="journal article" date="2011" name="J. Gen. Appl. Microbiol.">
        <title>Draft genome sequencing of the enigmatic basidiomycete Mixia osmundae.</title>
        <authorList>
            <person name="Nishida H."/>
            <person name="Nagatsuka Y."/>
            <person name="Sugiyama J."/>
        </authorList>
    </citation>
    <scope>NUCLEOTIDE SEQUENCE [LARGE SCALE GENOMIC DNA]</scope>
    <source>
        <strain evidence="10">CBS 9802 / IAM 14324 / JCM 22182 / KY 12970</strain>
    </source>
</reference>
<evidence type="ECO:0000256" key="5">
    <source>
        <dbReference type="ARBA" id="ARBA00023014"/>
    </source>
</evidence>
<evidence type="ECO:0000256" key="8">
    <source>
        <dbReference type="SAM" id="MobiDB-lite"/>
    </source>
</evidence>
<keyword evidence="5" id="KW-0411">Iron-sulfur</keyword>
<comment type="caution">
    <text evidence="9">The sequence shown here is derived from an EMBL/GenBank/DDBJ whole genome shotgun (WGS) entry which is preliminary data.</text>
</comment>
<name>G7DT41_MIXOS</name>